<dbReference type="EMBL" id="NIBG01000008">
    <property type="protein sequence ID" value="PAB59411.1"/>
    <property type="molecule type" value="Genomic_DNA"/>
</dbReference>
<dbReference type="InterPro" id="IPR005585">
    <property type="entry name" value="DUF327"/>
</dbReference>
<sequence>MINKIPKLQMNKIHKTPPLVKLDSEKTIKFKDQFNKIKSEDVKEKLEDLYSKITEKADRLSDKLYIQDMVEYKKLVKEFMDVAVTNSYMFEKDNFLDRRGRHRVFTKVKKVDKALSELTNEFLSGEVDRINVVKRLDDIKGMLMDMFM</sequence>
<dbReference type="OrthoDB" id="1680946at2"/>
<evidence type="ECO:0000313" key="1">
    <source>
        <dbReference type="EMBL" id="PAB59411.1"/>
    </source>
</evidence>
<evidence type="ECO:0000313" key="2">
    <source>
        <dbReference type="Proteomes" id="UP000216024"/>
    </source>
</evidence>
<accession>A0A267MIK3</accession>
<dbReference type="Pfam" id="PF03885">
    <property type="entry name" value="DUF327"/>
    <property type="match status" value="1"/>
</dbReference>
<keyword evidence="2" id="KW-1185">Reference proteome</keyword>
<name>A0A267MIK3_9FIRM</name>
<dbReference type="AlphaFoldDB" id="A0A267MIK3"/>
<dbReference type="InterPro" id="IPR024042">
    <property type="entry name" value="TM1646-like_dom_sf"/>
</dbReference>
<dbReference type="Proteomes" id="UP000216024">
    <property type="component" value="Unassembled WGS sequence"/>
</dbReference>
<comment type="caution">
    <text evidence="1">The sequence shown here is derived from an EMBL/GenBank/DDBJ whole genome shotgun (WGS) entry which is preliminary data.</text>
</comment>
<protein>
    <recommendedName>
        <fullName evidence="3">DUF327 domain-containing protein</fullName>
    </recommendedName>
</protein>
<proteinExistence type="predicted"/>
<organism evidence="1 2">
    <name type="scientific">Anaeromicrobium sediminis</name>
    <dbReference type="NCBI Taxonomy" id="1478221"/>
    <lineage>
        <taxon>Bacteria</taxon>
        <taxon>Bacillati</taxon>
        <taxon>Bacillota</taxon>
        <taxon>Clostridia</taxon>
        <taxon>Peptostreptococcales</taxon>
        <taxon>Thermotaleaceae</taxon>
        <taxon>Anaeromicrobium</taxon>
    </lineage>
</organism>
<reference evidence="1 2" key="1">
    <citation type="submission" date="2017-06" db="EMBL/GenBank/DDBJ databases">
        <title>Draft genome sequence of anaerobic fermentative bacterium Anaeromicrobium sediminis DY2726D isolated from West Pacific Ocean sediments.</title>
        <authorList>
            <person name="Zeng X."/>
        </authorList>
    </citation>
    <scope>NUCLEOTIDE SEQUENCE [LARGE SCALE GENOMIC DNA]</scope>
    <source>
        <strain evidence="1 2">DY2726D</strain>
    </source>
</reference>
<dbReference type="SUPFAM" id="SSF158397">
    <property type="entry name" value="TM1646-like"/>
    <property type="match status" value="1"/>
</dbReference>
<dbReference type="Gene3D" id="1.20.120.490">
    <property type="entry name" value="Hypothetical protein TM1646-like domain"/>
    <property type="match status" value="1"/>
</dbReference>
<evidence type="ECO:0008006" key="3">
    <source>
        <dbReference type="Google" id="ProtNLM"/>
    </source>
</evidence>
<gene>
    <name evidence="1" type="ORF">CCE28_10910</name>
</gene>